<evidence type="ECO:0000313" key="2">
    <source>
        <dbReference type="Proteomes" id="UP000887013"/>
    </source>
</evidence>
<dbReference type="Proteomes" id="UP000887013">
    <property type="component" value="Unassembled WGS sequence"/>
</dbReference>
<evidence type="ECO:0000313" key="1">
    <source>
        <dbReference type="EMBL" id="GFU24601.1"/>
    </source>
</evidence>
<dbReference type="EMBL" id="BMAW01032228">
    <property type="protein sequence ID" value="GFU24601.1"/>
    <property type="molecule type" value="Genomic_DNA"/>
</dbReference>
<keyword evidence="2" id="KW-1185">Reference proteome</keyword>
<proteinExistence type="predicted"/>
<accession>A0A8X6UJT5</accession>
<sequence>MLSGDLSLLLAGRLSLRWKSSKWIKRLLFPLSFVECSLKADQINQSDKFEKLLGNRDQSSSMSGESGCDLLTFDRIEREVDSAAAAFTSFYVDSGSSCS</sequence>
<dbReference type="AlphaFoldDB" id="A0A8X6UJT5"/>
<gene>
    <name evidence="1" type="ORF">NPIL_303531</name>
</gene>
<comment type="caution">
    <text evidence="1">The sequence shown here is derived from an EMBL/GenBank/DDBJ whole genome shotgun (WGS) entry which is preliminary data.</text>
</comment>
<name>A0A8X6UJT5_NEPPI</name>
<organism evidence="1 2">
    <name type="scientific">Nephila pilipes</name>
    <name type="common">Giant wood spider</name>
    <name type="synonym">Nephila maculata</name>
    <dbReference type="NCBI Taxonomy" id="299642"/>
    <lineage>
        <taxon>Eukaryota</taxon>
        <taxon>Metazoa</taxon>
        <taxon>Ecdysozoa</taxon>
        <taxon>Arthropoda</taxon>
        <taxon>Chelicerata</taxon>
        <taxon>Arachnida</taxon>
        <taxon>Araneae</taxon>
        <taxon>Araneomorphae</taxon>
        <taxon>Entelegynae</taxon>
        <taxon>Araneoidea</taxon>
        <taxon>Nephilidae</taxon>
        <taxon>Nephila</taxon>
    </lineage>
</organism>
<reference evidence="1" key="1">
    <citation type="submission" date="2020-08" db="EMBL/GenBank/DDBJ databases">
        <title>Multicomponent nature underlies the extraordinary mechanical properties of spider dragline silk.</title>
        <authorList>
            <person name="Kono N."/>
            <person name="Nakamura H."/>
            <person name="Mori M."/>
            <person name="Yoshida Y."/>
            <person name="Ohtoshi R."/>
            <person name="Malay A.D."/>
            <person name="Moran D.A.P."/>
            <person name="Tomita M."/>
            <person name="Numata K."/>
            <person name="Arakawa K."/>
        </authorList>
    </citation>
    <scope>NUCLEOTIDE SEQUENCE</scope>
</reference>
<protein>
    <submittedName>
        <fullName evidence="1">Uncharacterized protein</fullName>
    </submittedName>
</protein>